<evidence type="ECO:0000313" key="8">
    <source>
        <dbReference type="Proteomes" id="UP000261257"/>
    </source>
</evidence>
<dbReference type="GO" id="GO:0005886">
    <property type="term" value="C:plasma membrane"/>
    <property type="evidence" value="ECO:0007669"/>
    <property type="project" value="UniProtKB-SubCell"/>
</dbReference>
<evidence type="ECO:0000256" key="3">
    <source>
        <dbReference type="ARBA" id="ARBA00022692"/>
    </source>
</evidence>
<evidence type="ECO:0000256" key="1">
    <source>
        <dbReference type="ARBA" id="ARBA00004651"/>
    </source>
</evidence>
<feature type="transmembrane region" description="Helical" evidence="6">
    <location>
        <begin position="120"/>
        <end position="141"/>
    </location>
</feature>
<proteinExistence type="predicted"/>
<evidence type="ECO:0000256" key="2">
    <source>
        <dbReference type="ARBA" id="ARBA00022475"/>
    </source>
</evidence>
<keyword evidence="5 6" id="KW-0472">Membrane</keyword>
<dbReference type="PANTHER" id="PTHR30250:SF11">
    <property type="entry name" value="O-ANTIGEN TRANSPORTER-RELATED"/>
    <property type="match status" value="1"/>
</dbReference>
<feature type="transmembrane region" description="Helical" evidence="6">
    <location>
        <begin position="448"/>
        <end position="468"/>
    </location>
</feature>
<comment type="subcellular location">
    <subcellularLocation>
        <location evidence="1">Cell membrane</location>
        <topology evidence="1">Multi-pass membrane protein</topology>
    </subcellularLocation>
</comment>
<evidence type="ECO:0000256" key="6">
    <source>
        <dbReference type="SAM" id="Phobius"/>
    </source>
</evidence>
<gene>
    <name evidence="7" type="ORF">DXC39_33085</name>
</gene>
<feature type="transmembrane region" description="Helical" evidence="6">
    <location>
        <begin position="153"/>
        <end position="178"/>
    </location>
</feature>
<dbReference type="AlphaFoldDB" id="A0A3E4TMJ1"/>
<accession>A0A3E4TMJ1</accession>
<feature type="transmembrane region" description="Helical" evidence="6">
    <location>
        <begin position="361"/>
        <end position="380"/>
    </location>
</feature>
<keyword evidence="3 6" id="KW-0812">Transmembrane</keyword>
<feature type="transmembrane region" description="Helical" evidence="6">
    <location>
        <begin position="329"/>
        <end position="349"/>
    </location>
</feature>
<protein>
    <submittedName>
        <fullName evidence="7">Polysaccharide biosynthesis protein</fullName>
    </submittedName>
</protein>
<feature type="transmembrane region" description="Helical" evidence="6">
    <location>
        <begin position="386"/>
        <end position="408"/>
    </location>
</feature>
<evidence type="ECO:0000256" key="4">
    <source>
        <dbReference type="ARBA" id="ARBA00022989"/>
    </source>
</evidence>
<dbReference type="InterPro" id="IPR050833">
    <property type="entry name" value="Poly_Biosynth_Transport"/>
</dbReference>
<feature type="transmembrane region" description="Helical" evidence="6">
    <location>
        <begin position="294"/>
        <end position="314"/>
    </location>
</feature>
<feature type="transmembrane region" description="Helical" evidence="6">
    <location>
        <begin position="252"/>
        <end position="273"/>
    </location>
</feature>
<feature type="transmembrane region" description="Helical" evidence="6">
    <location>
        <begin position="91"/>
        <end position="114"/>
    </location>
</feature>
<dbReference type="EMBL" id="QSSQ01000079">
    <property type="protein sequence ID" value="RGL91772.1"/>
    <property type="molecule type" value="Genomic_DNA"/>
</dbReference>
<feature type="transmembrane region" description="Helical" evidence="6">
    <location>
        <begin position="214"/>
        <end position="232"/>
    </location>
</feature>
<feature type="transmembrane region" description="Helical" evidence="6">
    <location>
        <begin position="56"/>
        <end position="79"/>
    </location>
</feature>
<feature type="transmembrane region" description="Helical" evidence="6">
    <location>
        <begin position="184"/>
        <end position="202"/>
    </location>
</feature>
<name>A0A3E4TMJ1_9FIRM</name>
<dbReference type="RefSeq" id="WP_117624310.1">
    <property type="nucleotide sequence ID" value="NZ_QRQF01000010.1"/>
</dbReference>
<feature type="transmembrane region" description="Helical" evidence="6">
    <location>
        <begin position="420"/>
        <end position="442"/>
    </location>
</feature>
<dbReference type="PANTHER" id="PTHR30250">
    <property type="entry name" value="PST FAMILY PREDICTED COLANIC ACID TRANSPORTER"/>
    <property type="match status" value="1"/>
</dbReference>
<keyword evidence="4 6" id="KW-1133">Transmembrane helix</keyword>
<dbReference type="Proteomes" id="UP000261257">
    <property type="component" value="Unassembled WGS sequence"/>
</dbReference>
<comment type="caution">
    <text evidence="7">The sequence shown here is derived from an EMBL/GenBank/DDBJ whole genome shotgun (WGS) entry which is preliminary data.</text>
</comment>
<evidence type="ECO:0000313" key="7">
    <source>
        <dbReference type="EMBL" id="RGL91772.1"/>
    </source>
</evidence>
<keyword evidence="2" id="KW-1003">Cell membrane</keyword>
<sequence length="479" mass="54945">MFKLKQKLENMSAPVKAALFFTICNVLQKGISLISAPIFTRLLTTEQYGLFTIYNSWYGIISIFATFNLSYGIFIKGLVKYEDDSKRFASSLLGLSTTITFACFLVYLIGMNFWNSVFELPSFLILAMFLELLFVPAFGFWSNIQRNEYKYKALVLVTLEMSLANPLLGIVTVLSTIYKAEARILSMVFVQVIFGLFFYILIMYKGRRFYDKKYWKYAFLFNAPLIPHYLSMTVLQQVDRIMINNMVGTSEAAIYGVAYTVSTLMILVTSAMNNSFTPFTYQSIKKKNYISIKSITNLILIIVAVGCILVMAFGPEVISILAPKQYYDAIWIIPPVAASVFFMFLYPLFGNIEFYYEKTKFTMMASCVGAVANIVLNYVFIRIFGYHAAGYTTLACYIMFAIAHYAVYRKIIKEKEIETIYDIKNIVLISIFVLIAIIAILFTYNYTIIRYSIIALIIVIAIIKRKTVIEIIKRLKKRN</sequence>
<dbReference type="InterPro" id="IPR002797">
    <property type="entry name" value="Polysacc_synth"/>
</dbReference>
<dbReference type="Pfam" id="PF01943">
    <property type="entry name" value="Polysacc_synt"/>
    <property type="match status" value="1"/>
</dbReference>
<evidence type="ECO:0000256" key="5">
    <source>
        <dbReference type="ARBA" id="ARBA00023136"/>
    </source>
</evidence>
<reference evidence="7 8" key="1">
    <citation type="submission" date="2018-08" db="EMBL/GenBank/DDBJ databases">
        <title>A genome reference for cultivated species of the human gut microbiota.</title>
        <authorList>
            <person name="Zou Y."/>
            <person name="Xue W."/>
            <person name="Luo G."/>
        </authorList>
    </citation>
    <scope>NUCLEOTIDE SEQUENCE [LARGE SCALE GENOMIC DNA]</scope>
    <source>
        <strain evidence="7 8">TF05-11AC</strain>
    </source>
</reference>
<organism evidence="7 8">
    <name type="scientific">Hungatella hathewayi</name>
    <dbReference type="NCBI Taxonomy" id="154046"/>
    <lineage>
        <taxon>Bacteria</taxon>
        <taxon>Bacillati</taxon>
        <taxon>Bacillota</taxon>
        <taxon>Clostridia</taxon>
        <taxon>Lachnospirales</taxon>
        <taxon>Lachnospiraceae</taxon>
        <taxon>Hungatella</taxon>
    </lineage>
</organism>